<evidence type="ECO:0000256" key="1">
    <source>
        <dbReference type="ARBA" id="ARBA00023015"/>
    </source>
</evidence>
<dbReference type="Gene3D" id="1.10.10.60">
    <property type="entry name" value="Homeodomain-like"/>
    <property type="match status" value="1"/>
</dbReference>
<name>A0ABS6AZU0_9NOCA</name>
<dbReference type="InterPro" id="IPR023772">
    <property type="entry name" value="DNA-bd_HTH_TetR-type_CS"/>
</dbReference>
<accession>A0ABS6AZU0</accession>
<dbReference type="SUPFAM" id="SSF46689">
    <property type="entry name" value="Homeodomain-like"/>
    <property type="match status" value="1"/>
</dbReference>
<evidence type="ECO:0000256" key="2">
    <source>
        <dbReference type="ARBA" id="ARBA00023125"/>
    </source>
</evidence>
<reference evidence="6 7" key="1">
    <citation type="submission" date="2021-06" db="EMBL/GenBank/DDBJ databases">
        <title>Actinomycetes sequencing.</title>
        <authorList>
            <person name="Shan Q."/>
        </authorList>
    </citation>
    <scope>NUCLEOTIDE SEQUENCE [LARGE SCALE GENOMIC DNA]</scope>
    <source>
        <strain evidence="6 7">NEAU-G5</strain>
    </source>
</reference>
<dbReference type="RefSeq" id="WP_215918501.1">
    <property type="nucleotide sequence ID" value="NZ_JAHKNI010000006.1"/>
</dbReference>
<feature type="DNA-binding region" description="H-T-H motif" evidence="4">
    <location>
        <begin position="31"/>
        <end position="50"/>
    </location>
</feature>
<organism evidence="6 7">
    <name type="scientific">Nocardia albiluteola</name>
    <dbReference type="NCBI Taxonomy" id="2842303"/>
    <lineage>
        <taxon>Bacteria</taxon>
        <taxon>Bacillati</taxon>
        <taxon>Actinomycetota</taxon>
        <taxon>Actinomycetes</taxon>
        <taxon>Mycobacteriales</taxon>
        <taxon>Nocardiaceae</taxon>
        <taxon>Nocardia</taxon>
    </lineage>
</organism>
<dbReference type="Pfam" id="PF00440">
    <property type="entry name" value="TetR_N"/>
    <property type="match status" value="1"/>
</dbReference>
<evidence type="ECO:0000313" key="7">
    <source>
        <dbReference type="Proteomes" id="UP000733379"/>
    </source>
</evidence>
<evidence type="ECO:0000313" key="6">
    <source>
        <dbReference type="EMBL" id="MBU3063576.1"/>
    </source>
</evidence>
<dbReference type="PANTHER" id="PTHR47506:SF1">
    <property type="entry name" value="HTH-TYPE TRANSCRIPTIONAL REGULATOR YJDC"/>
    <property type="match status" value="1"/>
</dbReference>
<dbReference type="InterPro" id="IPR011075">
    <property type="entry name" value="TetR_C"/>
</dbReference>
<keyword evidence="2 4" id="KW-0238">DNA-binding</keyword>
<keyword evidence="1" id="KW-0805">Transcription regulation</keyword>
<feature type="domain" description="HTH tetR-type" evidence="5">
    <location>
        <begin position="8"/>
        <end position="68"/>
    </location>
</feature>
<keyword evidence="3" id="KW-0804">Transcription</keyword>
<dbReference type="Pfam" id="PF16925">
    <property type="entry name" value="TetR_C_13"/>
    <property type="match status" value="1"/>
</dbReference>
<dbReference type="InterPro" id="IPR001647">
    <property type="entry name" value="HTH_TetR"/>
</dbReference>
<comment type="caution">
    <text evidence="6">The sequence shown here is derived from an EMBL/GenBank/DDBJ whole genome shotgun (WGS) entry which is preliminary data.</text>
</comment>
<sequence length="206" mass="22328">MPMGRPRSFDREAALERAVDVFWEHGYDATSIALLCERMAISTPSLYSAFGDKRALFLEALDRYLHTYGAFTAQALAEEPTAYGAISRLLHEAAGAYTRPQHPAGCLLITATTNCTPQSADLKTHLSEIRRAATEALEQKVRTGITAGELPADTDSHALALFYGATIQGMSATARDGGDRADLDAIAATALHAWPRTPSRPDSHRR</sequence>
<evidence type="ECO:0000256" key="3">
    <source>
        <dbReference type="ARBA" id="ARBA00023163"/>
    </source>
</evidence>
<proteinExistence type="predicted"/>
<dbReference type="PROSITE" id="PS50977">
    <property type="entry name" value="HTH_TETR_2"/>
    <property type="match status" value="1"/>
</dbReference>
<dbReference type="EMBL" id="JAHKNI010000006">
    <property type="protein sequence ID" value="MBU3063576.1"/>
    <property type="molecule type" value="Genomic_DNA"/>
</dbReference>
<dbReference type="InterPro" id="IPR009057">
    <property type="entry name" value="Homeodomain-like_sf"/>
</dbReference>
<evidence type="ECO:0000256" key="4">
    <source>
        <dbReference type="PROSITE-ProRule" id="PRU00335"/>
    </source>
</evidence>
<dbReference type="PROSITE" id="PS01081">
    <property type="entry name" value="HTH_TETR_1"/>
    <property type="match status" value="1"/>
</dbReference>
<dbReference type="Proteomes" id="UP000733379">
    <property type="component" value="Unassembled WGS sequence"/>
</dbReference>
<protein>
    <submittedName>
        <fullName evidence="6">TetR/AcrR family transcriptional regulator</fullName>
    </submittedName>
</protein>
<gene>
    <name evidence="6" type="ORF">KO481_18825</name>
</gene>
<keyword evidence="7" id="KW-1185">Reference proteome</keyword>
<dbReference type="Gene3D" id="1.10.357.10">
    <property type="entry name" value="Tetracycline Repressor, domain 2"/>
    <property type="match status" value="1"/>
</dbReference>
<dbReference type="PANTHER" id="PTHR47506">
    <property type="entry name" value="TRANSCRIPTIONAL REGULATORY PROTEIN"/>
    <property type="match status" value="1"/>
</dbReference>
<evidence type="ECO:0000259" key="5">
    <source>
        <dbReference type="PROSITE" id="PS50977"/>
    </source>
</evidence>
<dbReference type="InterPro" id="IPR036271">
    <property type="entry name" value="Tet_transcr_reg_TetR-rel_C_sf"/>
</dbReference>
<dbReference type="SUPFAM" id="SSF48498">
    <property type="entry name" value="Tetracyclin repressor-like, C-terminal domain"/>
    <property type="match status" value="1"/>
</dbReference>